<feature type="region of interest" description="Disordered" evidence="5">
    <location>
        <begin position="190"/>
        <end position="211"/>
    </location>
</feature>
<evidence type="ECO:0000256" key="1">
    <source>
        <dbReference type="ARBA" id="ARBA00001947"/>
    </source>
</evidence>
<sequence>MQIEVFELPPIGTNAYLLSDAERGEAILIDAPMMAWETIAPRLDGDGLKLTAVLLTHGHFDHVLGAATFNQQGVPVYAHADDREMLANLPQQMRMFGIPGEVQAPTVDHWINPEEPLNLLGRSIEVRHTPGHCPGNVTFYFADEGAAFVGDVIFAGGYGRTDLPGGDAALLRKTFFEQIFTLPEKTLLYPGHGPQTSVEQERYTNPLTSGN</sequence>
<proteinExistence type="predicted"/>
<keyword evidence="3" id="KW-0378">Hydrolase</keyword>
<feature type="domain" description="Metallo-beta-lactamase" evidence="6">
    <location>
        <begin position="12"/>
        <end position="192"/>
    </location>
</feature>
<evidence type="ECO:0000313" key="8">
    <source>
        <dbReference type="Proteomes" id="UP000642829"/>
    </source>
</evidence>
<protein>
    <recommendedName>
        <fullName evidence="6">Metallo-beta-lactamase domain-containing protein</fullName>
    </recommendedName>
</protein>
<accession>A0A8J3GDS0</accession>
<evidence type="ECO:0000256" key="4">
    <source>
        <dbReference type="ARBA" id="ARBA00022833"/>
    </source>
</evidence>
<dbReference type="InterPro" id="IPR001279">
    <property type="entry name" value="Metallo-B-lactamas"/>
</dbReference>
<dbReference type="GO" id="GO:0016787">
    <property type="term" value="F:hydrolase activity"/>
    <property type="evidence" value="ECO:0007669"/>
    <property type="project" value="UniProtKB-KW"/>
</dbReference>
<dbReference type="PANTHER" id="PTHR46233">
    <property type="entry name" value="HYDROXYACYLGLUTATHIONE HYDROLASE GLOC"/>
    <property type="match status" value="1"/>
</dbReference>
<dbReference type="InterPro" id="IPR036866">
    <property type="entry name" value="RibonucZ/Hydroxyglut_hydro"/>
</dbReference>
<organism evidence="7 8">
    <name type="scientific">Cerasicoccus arenae</name>
    <dbReference type="NCBI Taxonomy" id="424488"/>
    <lineage>
        <taxon>Bacteria</taxon>
        <taxon>Pseudomonadati</taxon>
        <taxon>Verrucomicrobiota</taxon>
        <taxon>Opitutia</taxon>
        <taxon>Puniceicoccales</taxon>
        <taxon>Cerasicoccaceae</taxon>
        <taxon>Cerasicoccus</taxon>
    </lineage>
</organism>
<dbReference type="SMART" id="SM00849">
    <property type="entry name" value="Lactamase_B"/>
    <property type="match status" value="1"/>
</dbReference>
<dbReference type="GO" id="GO:0046872">
    <property type="term" value="F:metal ion binding"/>
    <property type="evidence" value="ECO:0007669"/>
    <property type="project" value="UniProtKB-KW"/>
</dbReference>
<keyword evidence="8" id="KW-1185">Reference proteome</keyword>
<reference evidence="7" key="2">
    <citation type="submission" date="2020-09" db="EMBL/GenBank/DDBJ databases">
        <authorList>
            <person name="Sun Q."/>
            <person name="Kim S."/>
        </authorList>
    </citation>
    <scope>NUCLEOTIDE SEQUENCE</scope>
    <source>
        <strain evidence="7">KCTC 12870</strain>
    </source>
</reference>
<dbReference type="Proteomes" id="UP000642829">
    <property type="component" value="Unassembled WGS sequence"/>
</dbReference>
<comment type="caution">
    <text evidence="7">The sequence shown here is derived from an EMBL/GenBank/DDBJ whole genome shotgun (WGS) entry which is preliminary data.</text>
</comment>
<dbReference type="PANTHER" id="PTHR46233:SF3">
    <property type="entry name" value="HYDROXYACYLGLUTATHIONE HYDROLASE GLOC"/>
    <property type="match status" value="1"/>
</dbReference>
<dbReference type="Pfam" id="PF00753">
    <property type="entry name" value="Lactamase_B"/>
    <property type="match status" value="1"/>
</dbReference>
<reference evidence="7" key="1">
    <citation type="journal article" date="2014" name="Int. J. Syst. Evol. Microbiol.">
        <title>Complete genome sequence of Corynebacterium casei LMG S-19264T (=DSM 44701T), isolated from a smear-ripened cheese.</title>
        <authorList>
            <consortium name="US DOE Joint Genome Institute (JGI-PGF)"/>
            <person name="Walter F."/>
            <person name="Albersmeier A."/>
            <person name="Kalinowski J."/>
            <person name="Ruckert C."/>
        </authorList>
    </citation>
    <scope>NUCLEOTIDE SEQUENCE</scope>
    <source>
        <strain evidence="7">KCTC 12870</strain>
    </source>
</reference>
<dbReference type="SUPFAM" id="SSF56281">
    <property type="entry name" value="Metallo-hydrolase/oxidoreductase"/>
    <property type="match status" value="1"/>
</dbReference>
<dbReference type="InterPro" id="IPR051453">
    <property type="entry name" value="MBL_Glyoxalase_II"/>
</dbReference>
<evidence type="ECO:0000259" key="6">
    <source>
        <dbReference type="SMART" id="SM00849"/>
    </source>
</evidence>
<dbReference type="EMBL" id="BMXG01000012">
    <property type="protein sequence ID" value="GHC03997.1"/>
    <property type="molecule type" value="Genomic_DNA"/>
</dbReference>
<dbReference type="CDD" id="cd06262">
    <property type="entry name" value="metallo-hydrolase-like_MBL-fold"/>
    <property type="match status" value="1"/>
</dbReference>
<feature type="compositionally biased region" description="Polar residues" evidence="5">
    <location>
        <begin position="194"/>
        <end position="211"/>
    </location>
</feature>
<comment type="cofactor">
    <cofactor evidence="1">
        <name>Zn(2+)</name>
        <dbReference type="ChEBI" id="CHEBI:29105"/>
    </cofactor>
</comment>
<dbReference type="AlphaFoldDB" id="A0A8J3GDS0"/>
<name>A0A8J3GDS0_9BACT</name>
<evidence type="ECO:0000256" key="3">
    <source>
        <dbReference type="ARBA" id="ARBA00022801"/>
    </source>
</evidence>
<keyword evidence="4" id="KW-0862">Zinc</keyword>
<keyword evidence="2" id="KW-0479">Metal-binding</keyword>
<evidence type="ECO:0000256" key="5">
    <source>
        <dbReference type="SAM" id="MobiDB-lite"/>
    </source>
</evidence>
<evidence type="ECO:0000313" key="7">
    <source>
        <dbReference type="EMBL" id="GHC03997.1"/>
    </source>
</evidence>
<dbReference type="RefSeq" id="WP_189514818.1">
    <property type="nucleotide sequence ID" value="NZ_BMXG01000012.1"/>
</dbReference>
<evidence type="ECO:0000256" key="2">
    <source>
        <dbReference type="ARBA" id="ARBA00022723"/>
    </source>
</evidence>
<dbReference type="Gene3D" id="3.60.15.10">
    <property type="entry name" value="Ribonuclease Z/Hydroxyacylglutathione hydrolase-like"/>
    <property type="match status" value="1"/>
</dbReference>
<gene>
    <name evidence="7" type="ORF">GCM10007047_20780</name>
</gene>